<dbReference type="PANTHER" id="PTHR24349">
    <property type="entry name" value="SERINE/THREONINE-PROTEIN KINASE"/>
    <property type="match status" value="1"/>
</dbReference>
<dbReference type="PROSITE" id="PS00018">
    <property type="entry name" value="EF_HAND_1"/>
    <property type="match status" value="2"/>
</dbReference>
<evidence type="ECO:0000256" key="5">
    <source>
        <dbReference type="ARBA" id="ARBA00022777"/>
    </source>
</evidence>
<evidence type="ECO:0000313" key="10">
    <source>
        <dbReference type="EMBL" id="CAD8081202.1"/>
    </source>
</evidence>
<organism evidence="10 11">
    <name type="scientific">Paramecium primaurelia</name>
    <dbReference type="NCBI Taxonomy" id="5886"/>
    <lineage>
        <taxon>Eukaryota</taxon>
        <taxon>Sar</taxon>
        <taxon>Alveolata</taxon>
        <taxon>Ciliophora</taxon>
        <taxon>Intramacronucleata</taxon>
        <taxon>Oligohymenophorea</taxon>
        <taxon>Peniculida</taxon>
        <taxon>Parameciidae</taxon>
        <taxon>Paramecium</taxon>
    </lineage>
</organism>
<protein>
    <submittedName>
        <fullName evidence="10">Uncharacterized protein</fullName>
    </submittedName>
</protein>
<keyword evidence="11" id="KW-1185">Reference proteome</keyword>
<feature type="domain" description="Protein kinase" evidence="8">
    <location>
        <begin position="90"/>
        <end position="334"/>
    </location>
</feature>
<dbReference type="Pfam" id="PF00069">
    <property type="entry name" value="Pkinase"/>
    <property type="match status" value="1"/>
</dbReference>
<dbReference type="GO" id="GO:0004674">
    <property type="term" value="F:protein serine/threonine kinase activity"/>
    <property type="evidence" value="ECO:0007669"/>
    <property type="project" value="UniProtKB-KW"/>
</dbReference>
<name>A0A8S1MPE6_PARPR</name>
<evidence type="ECO:0000313" key="11">
    <source>
        <dbReference type="Proteomes" id="UP000688137"/>
    </source>
</evidence>
<keyword evidence="5" id="KW-0418">Kinase</keyword>
<keyword evidence="4" id="KW-0547">Nucleotide-binding</keyword>
<dbReference type="InterPro" id="IPR018247">
    <property type="entry name" value="EF_Hand_1_Ca_BS"/>
</dbReference>
<evidence type="ECO:0000256" key="3">
    <source>
        <dbReference type="ARBA" id="ARBA00022679"/>
    </source>
</evidence>
<dbReference type="PROSITE" id="PS50222">
    <property type="entry name" value="EF_HAND_2"/>
    <property type="match status" value="2"/>
</dbReference>
<dbReference type="PROSITE" id="PS50011">
    <property type="entry name" value="PROTEIN_KINASE_DOM"/>
    <property type="match status" value="1"/>
</dbReference>
<dbReference type="Proteomes" id="UP000688137">
    <property type="component" value="Unassembled WGS sequence"/>
</dbReference>
<sequence length="509" mass="59027">MGICKSQLKQKPIQGEENTLGGSNVPAIATSRNSMAKIVIGNTQSIHNKLNLEIKKDKNLYGLNSPTVSKTPQIIPKIKQHIFDLQTGFFKKYSSLKERQSEQVLICQNNITGQLVRVTLLEIDDIYDCNFFQKLKQYNQKCQNICQIIETYKEKNLIYLVQEYCKGGSLYNLIRKKPLNYQQASLIIQQIIIAINFIHNQNLSHCHLTLDSFSISDPKNLLVKLSDINPIFQSNYLNNIENQHYKDQILKYQSPENQHNSISDVWSIGMIFYQLLTGHIIEIDKKPNGTISINLDSIISEEIEKEAKTIILKMLDINPQTRITLQQIQQQYFLTQSVNSSSLQQCIENLANVKQMSYFQSIILYYMMVLFHTEEVQILTQLFDEADKDADNLLNRIELTNLYKIIIPEDQDFINKQIDRIFLYMDADQSGQISLNEFITAAANKKDLLNDDYLESCFKQLQNQKGGISAKSLKRKLEIDEYLLNQEIKELTYDYIYYSQFKEIMQALV</sequence>
<comment type="similarity">
    <text evidence="7">Belongs to the protein kinase superfamily. Ser/Thr protein kinase family. CDPK subfamily.</text>
</comment>
<dbReference type="Pfam" id="PF13499">
    <property type="entry name" value="EF-hand_7"/>
    <property type="match status" value="1"/>
</dbReference>
<feature type="domain" description="EF-hand" evidence="9">
    <location>
        <begin position="413"/>
        <end position="448"/>
    </location>
</feature>
<dbReference type="GO" id="GO:0005524">
    <property type="term" value="F:ATP binding"/>
    <property type="evidence" value="ECO:0007669"/>
    <property type="project" value="UniProtKB-KW"/>
</dbReference>
<dbReference type="InterPro" id="IPR002048">
    <property type="entry name" value="EF_hand_dom"/>
</dbReference>
<dbReference type="EMBL" id="CAJJDM010000067">
    <property type="protein sequence ID" value="CAD8081202.1"/>
    <property type="molecule type" value="Genomic_DNA"/>
</dbReference>
<keyword evidence="3" id="KW-0808">Transferase</keyword>
<dbReference type="InterPro" id="IPR000719">
    <property type="entry name" value="Prot_kinase_dom"/>
</dbReference>
<evidence type="ECO:0000259" key="9">
    <source>
        <dbReference type="PROSITE" id="PS50222"/>
    </source>
</evidence>
<keyword evidence="6" id="KW-0067">ATP-binding</keyword>
<evidence type="ECO:0000256" key="6">
    <source>
        <dbReference type="ARBA" id="ARBA00022840"/>
    </source>
</evidence>
<gene>
    <name evidence="10" type="ORF">PPRIM_AZ9-3.1.T0650102</name>
</gene>
<dbReference type="InterPro" id="IPR050205">
    <property type="entry name" value="CDPK_Ser/Thr_kinases"/>
</dbReference>
<evidence type="ECO:0000256" key="2">
    <source>
        <dbReference type="ARBA" id="ARBA00022527"/>
    </source>
</evidence>
<dbReference type="GO" id="GO:0005509">
    <property type="term" value="F:calcium ion binding"/>
    <property type="evidence" value="ECO:0007669"/>
    <property type="project" value="InterPro"/>
</dbReference>
<evidence type="ECO:0000256" key="4">
    <source>
        <dbReference type="ARBA" id="ARBA00022741"/>
    </source>
</evidence>
<dbReference type="AlphaFoldDB" id="A0A8S1MPE6"/>
<feature type="domain" description="EF-hand" evidence="9">
    <location>
        <begin position="374"/>
        <end position="409"/>
    </location>
</feature>
<accession>A0A8S1MPE6</accession>
<evidence type="ECO:0000256" key="1">
    <source>
        <dbReference type="ARBA" id="ARBA00001946"/>
    </source>
</evidence>
<keyword evidence="2" id="KW-0723">Serine/threonine-protein kinase</keyword>
<evidence type="ECO:0000259" key="8">
    <source>
        <dbReference type="PROSITE" id="PS50011"/>
    </source>
</evidence>
<comment type="caution">
    <text evidence="10">The sequence shown here is derived from an EMBL/GenBank/DDBJ whole genome shotgun (WGS) entry which is preliminary data.</text>
</comment>
<evidence type="ECO:0000256" key="7">
    <source>
        <dbReference type="ARBA" id="ARBA00024334"/>
    </source>
</evidence>
<reference evidence="10" key="1">
    <citation type="submission" date="2021-01" db="EMBL/GenBank/DDBJ databases">
        <authorList>
            <consortium name="Genoscope - CEA"/>
            <person name="William W."/>
        </authorList>
    </citation>
    <scope>NUCLEOTIDE SEQUENCE</scope>
</reference>
<dbReference type="SMART" id="SM00054">
    <property type="entry name" value="EFh"/>
    <property type="match status" value="2"/>
</dbReference>
<proteinExistence type="inferred from homology"/>
<comment type="cofactor">
    <cofactor evidence="1">
        <name>Mg(2+)</name>
        <dbReference type="ChEBI" id="CHEBI:18420"/>
    </cofactor>
</comment>
<dbReference type="SMART" id="SM00220">
    <property type="entry name" value="S_TKc"/>
    <property type="match status" value="1"/>
</dbReference>